<dbReference type="Proteomes" id="UP000605986">
    <property type="component" value="Unassembled WGS sequence"/>
</dbReference>
<dbReference type="AlphaFoldDB" id="A0A8H4KPL1"/>
<protein>
    <submittedName>
        <fullName evidence="1">Uncharacterized protein</fullName>
    </submittedName>
</protein>
<accession>A0A8H4KPL1</accession>
<keyword evidence="2" id="KW-1185">Reference proteome</keyword>
<reference evidence="1" key="1">
    <citation type="submission" date="2020-01" db="EMBL/GenBank/DDBJ databases">
        <title>Identification and distribution of gene clusters putatively required for synthesis of sphingolipid metabolism inhibitors in phylogenetically diverse species of the filamentous fungus Fusarium.</title>
        <authorList>
            <person name="Kim H.-S."/>
            <person name="Busman M."/>
            <person name="Brown D.W."/>
            <person name="Divon H."/>
            <person name="Uhlig S."/>
            <person name="Proctor R.H."/>
        </authorList>
    </citation>
    <scope>NUCLEOTIDE SEQUENCE</scope>
    <source>
        <strain evidence="1">NRRL 53441</strain>
    </source>
</reference>
<proteinExistence type="predicted"/>
<organism evidence="1 2">
    <name type="scientific">Fusarium austroafricanum</name>
    <dbReference type="NCBI Taxonomy" id="2364996"/>
    <lineage>
        <taxon>Eukaryota</taxon>
        <taxon>Fungi</taxon>
        <taxon>Dikarya</taxon>
        <taxon>Ascomycota</taxon>
        <taxon>Pezizomycotina</taxon>
        <taxon>Sordariomycetes</taxon>
        <taxon>Hypocreomycetidae</taxon>
        <taxon>Hypocreales</taxon>
        <taxon>Nectriaceae</taxon>
        <taxon>Fusarium</taxon>
        <taxon>Fusarium concolor species complex</taxon>
    </lineage>
</organism>
<dbReference type="OrthoDB" id="5356597at2759"/>
<sequence>MAALPPILAIGLIGHGGMTLAQLTEATGKMAAVCKENAIYFDAYFIPAEPAAEDWRDLHQRLESKAWRVVSIGSGLRITDQHTALLEGVVNAVLSTVHPTPKLAFPTLPEEMIPTFKRLLESDK</sequence>
<comment type="caution">
    <text evidence="1">The sequence shown here is derived from an EMBL/GenBank/DDBJ whole genome shotgun (WGS) entry which is preliminary data.</text>
</comment>
<name>A0A8H4KPL1_9HYPO</name>
<evidence type="ECO:0000313" key="1">
    <source>
        <dbReference type="EMBL" id="KAF4453701.1"/>
    </source>
</evidence>
<evidence type="ECO:0000313" key="2">
    <source>
        <dbReference type="Proteomes" id="UP000605986"/>
    </source>
</evidence>
<gene>
    <name evidence="1" type="ORF">F53441_3710</name>
</gene>
<dbReference type="EMBL" id="JAADJG010000144">
    <property type="protein sequence ID" value="KAF4453701.1"/>
    <property type="molecule type" value="Genomic_DNA"/>
</dbReference>